<protein>
    <submittedName>
        <fullName evidence="2">NTP-PPase_u4 domain containing protein</fullName>
    </submittedName>
</protein>
<gene>
    <name evidence="2" type="ORF">UFOVP708_55</name>
</gene>
<dbReference type="InterPro" id="IPR004518">
    <property type="entry name" value="MazG-like_dom"/>
</dbReference>
<dbReference type="EMBL" id="LR796683">
    <property type="protein sequence ID" value="CAB4159129.1"/>
    <property type="molecule type" value="Genomic_DNA"/>
</dbReference>
<organism evidence="2">
    <name type="scientific">uncultured Caudovirales phage</name>
    <dbReference type="NCBI Taxonomy" id="2100421"/>
    <lineage>
        <taxon>Viruses</taxon>
        <taxon>Duplodnaviria</taxon>
        <taxon>Heunggongvirae</taxon>
        <taxon>Uroviricota</taxon>
        <taxon>Caudoviricetes</taxon>
        <taxon>Peduoviridae</taxon>
        <taxon>Maltschvirus</taxon>
        <taxon>Maltschvirus maltsch</taxon>
    </lineage>
</organism>
<dbReference type="CDD" id="cd11541">
    <property type="entry name" value="NTP-PPase_u4"/>
    <property type="match status" value="1"/>
</dbReference>
<evidence type="ECO:0000259" key="1">
    <source>
        <dbReference type="Pfam" id="PF03819"/>
    </source>
</evidence>
<dbReference type="Gene3D" id="1.10.287.1080">
    <property type="entry name" value="MazG-like"/>
    <property type="match status" value="1"/>
</dbReference>
<evidence type="ECO:0000313" key="2">
    <source>
        <dbReference type="EMBL" id="CAB4159129.1"/>
    </source>
</evidence>
<dbReference type="InterPro" id="IPR011379">
    <property type="entry name" value="MazG-related_GP37"/>
</dbReference>
<reference evidence="2" key="1">
    <citation type="submission" date="2020-04" db="EMBL/GenBank/DDBJ databases">
        <authorList>
            <person name="Chiriac C."/>
            <person name="Salcher M."/>
            <person name="Ghai R."/>
            <person name="Kavagutti S V."/>
        </authorList>
    </citation>
    <scope>NUCLEOTIDE SEQUENCE</scope>
</reference>
<sequence>MNTQVKALADLDMTYEQFVEGLFKPMAKRADELIHAAAGVSGEAGELLDAVKKHWAYGKDLDVTNVIEELGDIEFYMQALRTSLSLTRQEILEANVEKLLRRYPAVRYSDAAAIARLDKVKDREL</sequence>
<name>A0A6J5NIJ6_9CAUD</name>
<feature type="domain" description="NTP pyrophosphohydrolase MazG-like" evidence="1">
    <location>
        <begin position="38"/>
        <end position="106"/>
    </location>
</feature>
<proteinExistence type="predicted"/>
<dbReference type="SUPFAM" id="SSF101386">
    <property type="entry name" value="all-alpha NTP pyrophosphatases"/>
    <property type="match status" value="1"/>
</dbReference>
<dbReference type="Pfam" id="PF03819">
    <property type="entry name" value="MazG"/>
    <property type="match status" value="1"/>
</dbReference>
<accession>A0A6J5NIJ6</accession>